<protein>
    <submittedName>
        <fullName evidence="5">T9SS type A sorting domain-containing protein</fullName>
    </submittedName>
</protein>
<evidence type="ECO:0000256" key="2">
    <source>
        <dbReference type="SAM" id="SignalP"/>
    </source>
</evidence>
<evidence type="ECO:0000313" key="6">
    <source>
        <dbReference type="Proteomes" id="UP001165677"/>
    </source>
</evidence>
<sequence>MKKLYTLFLLAFSLLTYSQGSINFDTAANWSATPDAYGNHTYTDGNFTMTGTDILRNGTTLQDGVAGALGTYSVRLRNNATTNIIMNIASGGVGTFSFQVRRWDGAPATDHTVEYSTNNGSTWTNSSTINASVTSDSGWKTVNGSINSPNTNIQIRIKSNTVNERIFVDDFSWTASSPDPSLIITSPSNGALYNPTINSVNIALSVANFNVANGTGDGHIRYSVNSGTGVMKYDTTPIALTSLTPGSYSVFVELVNNSNNPISPAKNATVTFEIASYTVVPNIAAVRNDVITNGIGKYYHITGEAVVTYARTTRNQKYIQDSSAAILIDDNTNVITNPFVIGNGMTGLKGQTSLFSGTLQLLPLENISASSSGNVITPEVVTIAAITGNIEAYESELVRLNTVTFLEGNGTNTFINPPATNYNLSDGTNTITFRTSFVESDYIGQTVPVGSRNLAVLVTDFAGTAQVTARSIADTNLSTRGFDAIEGLKMYPNPLKGNTLYLTSTANTEMSVQIFDIVGKEVVKSKVINNTVNVSGLNAGVYIVKITEEGKTATRKLVIQ</sequence>
<evidence type="ECO:0000259" key="4">
    <source>
        <dbReference type="Pfam" id="PF18962"/>
    </source>
</evidence>
<gene>
    <name evidence="5" type="ORF">OJ995_00360</name>
</gene>
<proteinExistence type="predicted"/>
<dbReference type="Proteomes" id="UP001165677">
    <property type="component" value="Unassembled WGS sequence"/>
</dbReference>
<keyword evidence="1 2" id="KW-0732">Signal</keyword>
<accession>A0ABT3EDP2</accession>
<comment type="caution">
    <text evidence="5">The sequence shown here is derived from an EMBL/GenBank/DDBJ whole genome shotgun (WGS) entry which is preliminary data.</text>
</comment>
<dbReference type="InterPro" id="IPR026444">
    <property type="entry name" value="Secre_tail"/>
</dbReference>
<name>A0ABT3EDP2_9FLAO</name>
<feature type="signal peptide" evidence="2">
    <location>
        <begin position="1"/>
        <end position="18"/>
    </location>
</feature>
<dbReference type="Pfam" id="PF18962">
    <property type="entry name" value="Por_Secre_tail"/>
    <property type="match status" value="1"/>
</dbReference>
<reference evidence="5" key="1">
    <citation type="submission" date="2022-10" db="EMBL/GenBank/DDBJ databases">
        <title>Flavobacterium sp. nov., a bacterium isolated from lake sediment.</title>
        <authorList>
            <person name="Qu J.-H."/>
        </authorList>
    </citation>
    <scope>NUCLEOTIDE SEQUENCE</scope>
    <source>
        <strain evidence="5">TH16-21</strain>
    </source>
</reference>
<feature type="domain" description="DUF5689" evidence="3">
    <location>
        <begin position="364"/>
        <end position="474"/>
    </location>
</feature>
<dbReference type="NCBIfam" id="TIGR04183">
    <property type="entry name" value="Por_Secre_tail"/>
    <property type="match status" value="1"/>
</dbReference>
<keyword evidence="6" id="KW-1185">Reference proteome</keyword>
<evidence type="ECO:0000259" key="3">
    <source>
        <dbReference type="Pfam" id="PF18942"/>
    </source>
</evidence>
<dbReference type="EMBL" id="JAPCIO010000001">
    <property type="protein sequence ID" value="MCW1146672.1"/>
    <property type="molecule type" value="Genomic_DNA"/>
</dbReference>
<dbReference type="Pfam" id="PF18942">
    <property type="entry name" value="DUF5689"/>
    <property type="match status" value="1"/>
</dbReference>
<organism evidence="5 6">
    <name type="scientific">Flavobacterium lacisediminis</name>
    <dbReference type="NCBI Taxonomy" id="2989705"/>
    <lineage>
        <taxon>Bacteria</taxon>
        <taxon>Pseudomonadati</taxon>
        <taxon>Bacteroidota</taxon>
        <taxon>Flavobacteriia</taxon>
        <taxon>Flavobacteriales</taxon>
        <taxon>Flavobacteriaceae</taxon>
        <taxon>Flavobacterium</taxon>
    </lineage>
</organism>
<dbReference type="InterPro" id="IPR043744">
    <property type="entry name" value="DUF5689"/>
</dbReference>
<feature type="chain" id="PRO_5045524794" evidence="2">
    <location>
        <begin position="19"/>
        <end position="560"/>
    </location>
</feature>
<evidence type="ECO:0000256" key="1">
    <source>
        <dbReference type="ARBA" id="ARBA00022729"/>
    </source>
</evidence>
<dbReference type="Gene3D" id="2.60.120.260">
    <property type="entry name" value="Galactose-binding domain-like"/>
    <property type="match status" value="1"/>
</dbReference>
<evidence type="ECO:0000313" key="5">
    <source>
        <dbReference type="EMBL" id="MCW1146672.1"/>
    </source>
</evidence>
<dbReference type="RefSeq" id="WP_264367632.1">
    <property type="nucleotide sequence ID" value="NZ_JAPCIO010000001.1"/>
</dbReference>
<feature type="domain" description="Secretion system C-terminal sorting" evidence="4">
    <location>
        <begin position="490"/>
        <end position="559"/>
    </location>
</feature>